<gene>
    <name evidence="1" type="ORF">GSTUM_00004215001</name>
</gene>
<organism evidence="1 2">
    <name type="scientific">Tuber melanosporum (strain Mel28)</name>
    <name type="common">Perigord black truffle</name>
    <dbReference type="NCBI Taxonomy" id="656061"/>
    <lineage>
        <taxon>Eukaryota</taxon>
        <taxon>Fungi</taxon>
        <taxon>Dikarya</taxon>
        <taxon>Ascomycota</taxon>
        <taxon>Pezizomycotina</taxon>
        <taxon>Pezizomycetes</taxon>
        <taxon>Pezizales</taxon>
        <taxon>Tuberaceae</taxon>
        <taxon>Tuber</taxon>
    </lineage>
</organism>
<evidence type="ECO:0000313" key="1">
    <source>
        <dbReference type="EMBL" id="CAZ79678.1"/>
    </source>
</evidence>
<sequence length="116" mass="13218">MEEMETSRKEPAIRYHAGYRNEQEEHVSLCGLYDRNVPVPVYISLSGKVLVCLPFLHNIIVGCGRGLVMKDHPRNHGIKHFEVTPSQSSSFPSFLPSAVVPYYLGRVFFFTLFPSF</sequence>
<accession>D5G585</accession>
<dbReference type="AlphaFoldDB" id="D5G585"/>
<dbReference type="RefSeq" id="XP_002835521.1">
    <property type="nucleotide sequence ID" value="XM_002835475.1"/>
</dbReference>
<dbReference type="KEGG" id="tml:GSTUM_00004215001"/>
<reference evidence="1 2" key="1">
    <citation type="journal article" date="2010" name="Nature">
        <title>Perigord black truffle genome uncovers evolutionary origins and mechanisms of symbiosis.</title>
        <authorList>
            <person name="Martin F."/>
            <person name="Kohler A."/>
            <person name="Murat C."/>
            <person name="Balestrini R."/>
            <person name="Coutinho P.M."/>
            <person name="Jaillon O."/>
            <person name="Montanini B."/>
            <person name="Morin E."/>
            <person name="Noel B."/>
            <person name="Percudani R."/>
            <person name="Porcel B."/>
            <person name="Rubini A."/>
            <person name="Amicucci A."/>
            <person name="Amselem J."/>
            <person name="Anthouard V."/>
            <person name="Arcioni S."/>
            <person name="Artiguenave F."/>
            <person name="Aury J.M."/>
            <person name="Ballario P."/>
            <person name="Bolchi A."/>
            <person name="Brenna A."/>
            <person name="Brun A."/>
            <person name="Buee M."/>
            <person name="Cantarel B."/>
            <person name="Chevalier G."/>
            <person name="Couloux A."/>
            <person name="Da Silva C."/>
            <person name="Denoeud F."/>
            <person name="Duplessis S."/>
            <person name="Ghignone S."/>
            <person name="Hilselberger B."/>
            <person name="Iotti M."/>
            <person name="Marcais B."/>
            <person name="Mello A."/>
            <person name="Miranda M."/>
            <person name="Pacioni G."/>
            <person name="Quesneville H."/>
            <person name="Riccioni C."/>
            <person name="Ruotolo R."/>
            <person name="Splivallo R."/>
            <person name="Stocchi V."/>
            <person name="Tisserant E."/>
            <person name="Viscomi A.R."/>
            <person name="Zambonelli A."/>
            <person name="Zampieri E."/>
            <person name="Henrissat B."/>
            <person name="Lebrun M.H."/>
            <person name="Paolocci F."/>
            <person name="Bonfante P."/>
            <person name="Ottonello S."/>
            <person name="Wincker P."/>
        </authorList>
    </citation>
    <scope>NUCLEOTIDE SEQUENCE [LARGE SCALE GENOMIC DNA]</scope>
    <source>
        <strain evidence="1 2">Mel28</strain>
    </source>
</reference>
<evidence type="ECO:0000313" key="2">
    <source>
        <dbReference type="Proteomes" id="UP000006911"/>
    </source>
</evidence>
<dbReference type="EMBL" id="FN429998">
    <property type="protein sequence ID" value="CAZ79678.1"/>
    <property type="molecule type" value="Genomic_DNA"/>
</dbReference>
<dbReference type="InParanoid" id="D5G585"/>
<name>D5G585_TUBMM</name>
<dbReference type="HOGENOM" id="CLU_2098612_0_0_1"/>
<dbReference type="Proteomes" id="UP000006911">
    <property type="component" value="Unassembled WGS sequence"/>
</dbReference>
<dbReference type="GeneID" id="9183794"/>
<protein>
    <submittedName>
        <fullName evidence="1">(Perigord truffle) hypothetical protein</fullName>
    </submittedName>
</protein>
<proteinExistence type="predicted"/>
<keyword evidence="2" id="KW-1185">Reference proteome</keyword>